<dbReference type="KEGG" id="egu:105057950"/>
<dbReference type="PANTHER" id="PTHR23130">
    <property type="entry name" value="CYTOCHROME B561 AND DOMON DOMAIN-CONTAINING PROTEIN"/>
    <property type="match status" value="1"/>
</dbReference>
<evidence type="ECO:0000256" key="4">
    <source>
        <dbReference type="ARBA" id="ARBA00023136"/>
    </source>
</evidence>
<keyword evidence="3 5" id="KW-0732">Signal</keyword>
<comment type="subcellular location">
    <subcellularLocation>
        <location evidence="1">Membrane</location>
    </subcellularLocation>
</comment>
<evidence type="ECO:0000256" key="2">
    <source>
        <dbReference type="ARBA" id="ARBA00022448"/>
    </source>
</evidence>
<feature type="signal peptide" evidence="5">
    <location>
        <begin position="1"/>
        <end position="24"/>
    </location>
</feature>
<dbReference type="FunCoup" id="A0A6I9S8N1">
    <property type="interactions" value="1795"/>
</dbReference>
<evidence type="ECO:0000259" key="6">
    <source>
        <dbReference type="PROSITE" id="PS50836"/>
    </source>
</evidence>
<dbReference type="PANTHER" id="PTHR23130:SF195">
    <property type="entry name" value="CYTOCHROME B561 AND DOMON DOMAIN-CONTAINING PROTEIN"/>
    <property type="match status" value="1"/>
</dbReference>
<keyword evidence="2" id="KW-0813">Transport</keyword>
<keyword evidence="7" id="KW-1185">Reference proteome</keyword>
<gene>
    <name evidence="8" type="primary">LOC105057950</name>
</gene>
<reference evidence="8" key="1">
    <citation type="submission" date="2025-08" db="UniProtKB">
        <authorList>
            <consortium name="RefSeq"/>
        </authorList>
    </citation>
    <scope>IDENTIFICATION</scope>
</reference>
<dbReference type="InterPro" id="IPR045265">
    <property type="entry name" value="AIR12_DOMON"/>
</dbReference>
<feature type="chain" id="PRO_5026750165" evidence="5">
    <location>
        <begin position="25"/>
        <end position="224"/>
    </location>
</feature>
<name>A0A6I9S8N1_ELAGV</name>
<dbReference type="InParanoid" id="A0A6I9S8N1"/>
<evidence type="ECO:0000313" key="7">
    <source>
        <dbReference type="Proteomes" id="UP000504607"/>
    </source>
</evidence>
<dbReference type="CDD" id="cd09629">
    <property type="entry name" value="DOMON_CIL1_like"/>
    <property type="match status" value="1"/>
</dbReference>
<evidence type="ECO:0000256" key="1">
    <source>
        <dbReference type="ARBA" id="ARBA00004370"/>
    </source>
</evidence>
<dbReference type="Proteomes" id="UP000504607">
    <property type="component" value="Chromosome 15"/>
</dbReference>
<dbReference type="Pfam" id="PF04526">
    <property type="entry name" value="DUF568"/>
    <property type="match status" value="1"/>
</dbReference>
<organism evidence="7 8">
    <name type="scientific">Elaeis guineensis var. tenera</name>
    <name type="common">Oil palm</name>
    <dbReference type="NCBI Taxonomy" id="51953"/>
    <lineage>
        <taxon>Eukaryota</taxon>
        <taxon>Viridiplantae</taxon>
        <taxon>Streptophyta</taxon>
        <taxon>Embryophyta</taxon>
        <taxon>Tracheophyta</taxon>
        <taxon>Spermatophyta</taxon>
        <taxon>Magnoliopsida</taxon>
        <taxon>Liliopsida</taxon>
        <taxon>Arecaceae</taxon>
        <taxon>Arecoideae</taxon>
        <taxon>Cocoseae</taxon>
        <taxon>Elaeidinae</taxon>
        <taxon>Elaeis</taxon>
    </lineage>
</organism>
<accession>A0A6I9S8N1</accession>
<evidence type="ECO:0000313" key="8">
    <source>
        <dbReference type="RefSeq" id="XP_010938987.1"/>
    </source>
</evidence>
<dbReference type="PROSITE" id="PS50836">
    <property type="entry name" value="DOMON"/>
    <property type="match status" value="1"/>
</dbReference>
<proteinExistence type="predicted"/>
<dbReference type="OrthoDB" id="2419613at2759"/>
<dbReference type="RefSeq" id="XP_010938987.1">
    <property type="nucleotide sequence ID" value="XM_010940685.2"/>
</dbReference>
<sequence>MAAAFVLLSMAIAAVCFLPPPVAAHLCESNDVGSNRVFANCSDLPHLSASLHWTYNSSAGALSIGFAAQPAKQGGWVAWAINPTGTGMLGSQTLAAFQGADGKMVVKTYNISTFKAVKESKIAFETADLAAEYVNGTMWIFGTVMVGNDVKTVNQVWQVGPSVTKGVPDKHDIYVDNLHAKGTLTLAQAVSPAPAPSQSPPESSTGEMNASNLLYFFMFLLFVF</sequence>
<dbReference type="GeneID" id="105057950"/>
<protein>
    <submittedName>
        <fullName evidence="8">Auxin-induced in root cultures protein 12</fullName>
    </submittedName>
</protein>
<evidence type="ECO:0000256" key="5">
    <source>
        <dbReference type="SAM" id="SignalP"/>
    </source>
</evidence>
<dbReference type="AlphaFoldDB" id="A0A6I9S8N1"/>
<evidence type="ECO:0000256" key="3">
    <source>
        <dbReference type="ARBA" id="ARBA00022729"/>
    </source>
</evidence>
<feature type="domain" description="DOMON" evidence="6">
    <location>
        <begin position="47"/>
        <end position="160"/>
    </location>
</feature>
<dbReference type="GO" id="GO:0016020">
    <property type="term" value="C:membrane"/>
    <property type="evidence" value="ECO:0007669"/>
    <property type="project" value="UniProtKB-SubCell"/>
</dbReference>
<keyword evidence="4" id="KW-0472">Membrane</keyword>
<dbReference type="InterPro" id="IPR005018">
    <property type="entry name" value="DOMON_domain"/>
</dbReference>